<protein>
    <submittedName>
        <fullName evidence="2">Uncharacterized protein</fullName>
    </submittedName>
</protein>
<dbReference type="Proteomes" id="UP001313282">
    <property type="component" value="Unassembled WGS sequence"/>
</dbReference>
<reference evidence="2 3" key="1">
    <citation type="submission" date="2019-10" db="EMBL/GenBank/DDBJ databases">
        <authorList>
            <person name="Palmer J.M."/>
        </authorList>
    </citation>
    <scope>NUCLEOTIDE SEQUENCE [LARGE SCALE GENOMIC DNA]</scope>
    <source>
        <strain evidence="2 3">TWF718</strain>
    </source>
</reference>
<evidence type="ECO:0000313" key="2">
    <source>
        <dbReference type="EMBL" id="KAK6356541.1"/>
    </source>
</evidence>
<dbReference type="EMBL" id="JAVHNR010000001">
    <property type="protein sequence ID" value="KAK6356541.1"/>
    <property type="molecule type" value="Genomic_DNA"/>
</dbReference>
<evidence type="ECO:0000256" key="1">
    <source>
        <dbReference type="SAM" id="SignalP"/>
    </source>
</evidence>
<keyword evidence="3" id="KW-1185">Reference proteome</keyword>
<name>A0AAN8MZZ6_9PEZI</name>
<proteinExistence type="predicted"/>
<evidence type="ECO:0000313" key="3">
    <source>
        <dbReference type="Proteomes" id="UP001313282"/>
    </source>
</evidence>
<feature type="signal peptide" evidence="1">
    <location>
        <begin position="1"/>
        <end position="22"/>
    </location>
</feature>
<keyword evidence="1" id="KW-0732">Signal</keyword>
<feature type="chain" id="PRO_5042987776" evidence="1">
    <location>
        <begin position="23"/>
        <end position="399"/>
    </location>
</feature>
<accession>A0AAN8MZZ6</accession>
<sequence>MHFLRFNVFVTLLITLVSLCAARTVITVQKCTTRSCRFPVKAYKTTTTVCKNTQYTKTCWKTVIKPAKTATVLNTKSAWTVKTVTASTVYKYISSTSTETSTVTMWEMETKFTTAPVLTTTLTPKTVVIPAPSGIFGVNQDPANARQSIQARPSKIFKRAAEPEPEPAGAAGKWYPSAVVCTKTLLTKTGVSILPKTTTLRKGTTTVTKSVYRTSTRTQTVTIKNPKTVTSTRVSLSTVLVPFTKTLLAWSTRFDTTITEVVPTPTFYAACGAPNSVPKREASLLVIVGGLNYSEDEPTIYTVTENTTPHDCCVSCWTLPASQGKCIGSIHYNLSPRNCDLVGEGVDCADPSISGCRLILESKKGVCRTANYWLYQDHTDVHKYISNGPGCLRFKYKAI</sequence>
<comment type="caution">
    <text evidence="2">The sequence shown here is derived from an EMBL/GenBank/DDBJ whole genome shotgun (WGS) entry which is preliminary data.</text>
</comment>
<gene>
    <name evidence="2" type="ORF">TWF718_000896</name>
</gene>
<organism evidence="2 3">
    <name type="scientific">Orbilia javanica</name>
    <dbReference type="NCBI Taxonomy" id="47235"/>
    <lineage>
        <taxon>Eukaryota</taxon>
        <taxon>Fungi</taxon>
        <taxon>Dikarya</taxon>
        <taxon>Ascomycota</taxon>
        <taxon>Pezizomycotina</taxon>
        <taxon>Orbiliomycetes</taxon>
        <taxon>Orbiliales</taxon>
        <taxon>Orbiliaceae</taxon>
        <taxon>Orbilia</taxon>
    </lineage>
</organism>
<dbReference type="AlphaFoldDB" id="A0AAN8MZZ6"/>